<dbReference type="Gene3D" id="3.30.450.20">
    <property type="entry name" value="PAS domain"/>
    <property type="match status" value="1"/>
</dbReference>
<proteinExistence type="predicted"/>
<dbReference type="Gene3D" id="3.40.50.2300">
    <property type="match status" value="3"/>
</dbReference>
<dbReference type="PANTHER" id="PTHR43047:SF78">
    <property type="entry name" value="SENSORY_REGULATORY PROTEIN RPFC"/>
    <property type="match status" value="1"/>
</dbReference>
<dbReference type="PROSITE" id="PS50110">
    <property type="entry name" value="RESPONSE_REGULATORY"/>
    <property type="match status" value="3"/>
</dbReference>
<keyword evidence="11" id="KW-1185">Reference proteome</keyword>
<dbReference type="Gene3D" id="1.10.287.130">
    <property type="match status" value="2"/>
</dbReference>
<feature type="domain" description="Response regulatory" evidence="9">
    <location>
        <begin position="1288"/>
        <end position="1402"/>
    </location>
</feature>
<protein>
    <recommendedName>
        <fullName evidence="2">histidine kinase</fullName>
        <ecNumber evidence="2">2.7.13.3</ecNumber>
    </recommendedName>
</protein>
<dbReference type="EMBL" id="JAEPQZ010000013">
    <property type="protein sequence ID" value="KAG2174289.1"/>
    <property type="molecule type" value="Genomic_DNA"/>
</dbReference>
<name>A0A8H7PIP9_MORIS</name>
<dbReference type="InterPro" id="IPR005467">
    <property type="entry name" value="His_kinase_dom"/>
</dbReference>
<evidence type="ECO:0000256" key="7">
    <source>
        <dbReference type="SAM" id="MobiDB-lite"/>
    </source>
</evidence>
<dbReference type="InterPro" id="IPR036097">
    <property type="entry name" value="HisK_dim/P_sf"/>
</dbReference>
<dbReference type="SMART" id="SM00387">
    <property type="entry name" value="HATPase_c"/>
    <property type="match status" value="2"/>
</dbReference>
<dbReference type="SMART" id="SM00448">
    <property type="entry name" value="REC"/>
    <property type="match status" value="2"/>
</dbReference>
<dbReference type="GO" id="GO:0000155">
    <property type="term" value="F:phosphorelay sensor kinase activity"/>
    <property type="evidence" value="ECO:0007669"/>
    <property type="project" value="InterPro"/>
</dbReference>
<dbReference type="CDD" id="cd16922">
    <property type="entry name" value="HATPase_EvgS-ArcB-TorS-like"/>
    <property type="match status" value="1"/>
</dbReference>
<dbReference type="PRINTS" id="PR00344">
    <property type="entry name" value="BCTRLSENSOR"/>
</dbReference>
<keyword evidence="4" id="KW-0808">Transferase</keyword>
<evidence type="ECO:0000313" key="10">
    <source>
        <dbReference type="EMBL" id="KAG2174289.1"/>
    </source>
</evidence>
<comment type="catalytic activity">
    <reaction evidence="1">
        <text>ATP + protein L-histidine = ADP + protein N-phospho-L-histidine.</text>
        <dbReference type="EC" id="2.7.13.3"/>
    </reaction>
</comment>
<dbReference type="InterPro" id="IPR001789">
    <property type="entry name" value="Sig_transdc_resp-reg_receiver"/>
</dbReference>
<dbReference type="Gene3D" id="3.30.565.10">
    <property type="entry name" value="Histidine kinase-like ATPase, C-terminal domain"/>
    <property type="match status" value="2"/>
</dbReference>
<dbReference type="FunFam" id="1.10.287.130:FF:000045">
    <property type="entry name" value="Two-component system sensor histidine kinase/response regulator"/>
    <property type="match status" value="1"/>
</dbReference>
<feature type="region of interest" description="Disordered" evidence="7">
    <location>
        <begin position="1430"/>
        <end position="1483"/>
    </location>
</feature>
<dbReference type="Proteomes" id="UP000654370">
    <property type="component" value="Unassembled WGS sequence"/>
</dbReference>
<keyword evidence="3 6" id="KW-0597">Phosphoprotein</keyword>
<dbReference type="InterPro" id="IPR003661">
    <property type="entry name" value="HisK_dim/P_dom"/>
</dbReference>
<organism evidence="10 11">
    <name type="scientific">Mortierella isabellina</name>
    <name type="common">Filamentous fungus</name>
    <name type="synonym">Umbelopsis isabellina</name>
    <dbReference type="NCBI Taxonomy" id="91625"/>
    <lineage>
        <taxon>Eukaryota</taxon>
        <taxon>Fungi</taxon>
        <taxon>Fungi incertae sedis</taxon>
        <taxon>Mucoromycota</taxon>
        <taxon>Mucoromycotina</taxon>
        <taxon>Umbelopsidomycetes</taxon>
        <taxon>Umbelopsidales</taxon>
        <taxon>Umbelopsidaceae</taxon>
        <taxon>Umbelopsis</taxon>
    </lineage>
</organism>
<feature type="region of interest" description="Disordered" evidence="7">
    <location>
        <begin position="629"/>
        <end position="649"/>
    </location>
</feature>
<feature type="domain" description="Histidine kinase" evidence="8">
    <location>
        <begin position="1006"/>
        <end position="1257"/>
    </location>
</feature>
<dbReference type="SUPFAM" id="SSF55874">
    <property type="entry name" value="ATPase domain of HSP90 chaperone/DNA topoisomerase II/histidine kinase"/>
    <property type="match status" value="2"/>
</dbReference>
<dbReference type="InterPro" id="IPR003594">
    <property type="entry name" value="HATPase_dom"/>
</dbReference>
<evidence type="ECO:0000259" key="8">
    <source>
        <dbReference type="PROSITE" id="PS50109"/>
    </source>
</evidence>
<dbReference type="InterPro" id="IPR004358">
    <property type="entry name" value="Sig_transdc_His_kin-like_C"/>
</dbReference>
<feature type="domain" description="Response regulatory" evidence="9">
    <location>
        <begin position="1508"/>
        <end position="1626"/>
    </location>
</feature>
<dbReference type="InterPro" id="IPR011006">
    <property type="entry name" value="CheY-like_superfamily"/>
</dbReference>
<evidence type="ECO:0000256" key="4">
    <source>
        <dbReference type="ARBA" id="ARBA00022679"/>
    </source>
</evidence>
<comment type="caution">
    <text evidence="10">The sequence shown here is derived from an EMBL/GenBank/DDBJ whole genome shotgun (WGS) entry which is preliminary data.</text>
</comment>
<feature type="modified residue" description="4-aspartylphosphate" evidence="6">
    <location>
        <position position="1340"/>
    </location>
</feature>
<feature type="compositionally biased region" description="Low complexity" evidence="7">
    <location>
        <begin position="1450"/>
        <end position="1475"/>
    </location>
</feature>
<accession>A0A8H7PIP9</accession>
<dbReference type="EC" id="2.7.13.3" evidence="2"/>
<dbReference type="CDD" id="cd17546">
    <property type="entry name" value="REC_hyHK_CKI1_RcsC-like"/>
    <property type="match status" value="1"/>
</dbReference>
<dbReference type="SMART" id="SM00388">
    <property type="entry name" value="HisKA"/>
    <property type="match status" value="2"/>
</dbReference>
<feature type="domain" description="Response regulatory" evidence="9">
    <location>
        <begin position="839"/>
        <end position="974"/>
    </location>
</feature>
<gene>
    <name evidence="10" type="ORF">INT43_004312</name>
</gene>
<dbReference type="PROSITE" id="PS50109">
    <property type="entry name" value="HIS_KIN"/>
    <property type="match status" value="2"/>
</dbReference>
<dbReference type="CDD" id="cd00082">
    <property type="entry name" value="HisKA"/>
    <property type="match status" value="2"/>
</dbReference>
<feature type="modified residue" description="4-aspartylphosphate" evidence="6">
    <location>
        <position position="907"/>
    </location>
</feature>
<dbReference type="Pfam" id="PF02518">
    <property type="entry name" value="HATPase_c"/>
    <property type="match status" value="2"/>
</dbReference>
<feature type="modified residue" description="4-aspartylphosphate" evidence="6">
    <location>
        <position position="1558"/>
    </location>
</feature>
<feature type="domain" description="Histidine kinase" evidence="8">
    <location>
        <begin position="457"/>
        <end position="730"/>
    </location>
</feature>
<feature type="compositionally biased region" description="Low complexity" evidence="7">
    <location>
        <begin position="635"/>
        <end position="649"/>
    </location>
</feature>
<evidence type="ECO:0000256" key="3">
    <source>
        <dbReference type="ARBA" id="ARBA00022553"/>
    </source>
</evidence>
<evidence type="ECO:0000256" key="6">
    <source>
        <dbReference type="PROSITE-ProRule" id="PRU00169"/>
    </source>
</evidence>
<evidence type="ECO:0000256" key="2">
    <source>
        <dbReference type="ARBA" id="ARBA00012438"/>
    </source>
</evidence>
<dbReference type="Pfam" id="PF00512">
    <property type="entry name" value="HisKA"/>
    <property type="match status" value="2"/>
</dbReference>
<dbReference type="Pfam" id="PF00072">
    <property type="entry name" value="Response_reg"/>
    <property type="match status" value="2"/>
</dbReference>
<dbReference type="InterPro" id="IPR036890">
    <property type="entry name" value="HATPase_C_sf"/>
</dbReference>
<feature type="region of interest" description="Disordered" evidence="7">
    <location>
        <begin position="295"/>
        <end position="323"/>
    </location>
</feature>
<evidence type="ECO:0000313" key="11">
    <source>
        <dbReference type="Proteomes" id="UP000654370"/>
    </source>
</evidence>
<dbReference type="OrthoDB" id="5378913at2759"/>
<sequence length="1633" mass="181963">MSHRNESSMTTSDVAVVNPQSTSPESVLDFRHASANFPYTLKGEAAVLDLLHTIPWSKTSLGPARNWSPILLNTVRLMLVSRFAMCCWWGPELRMLYNLKYASLLGKRHPKSFGDTLRSSWHDVWHDISGLIKAVFEDGESVFLQEARYWMTRNGWIEETWFTYQYSPIYDDQGQGPHGVFHVVTDETLRVFSERDMRTLRDLSTDTNTCISFNGWKRSVAKTFKDPNHCIDIPFIYIYEIDRETREFKRVISEGANPEQKKLQLPQSIPIWEEFDVVKSDSFSAENMRIPSKKFRGSEASVETSTMSDMSEAPNGSLEVPKPQKPDAILKQRLTKAMNDCYTHNSNAMLKLPVECLSRPNIVLPDSEKKLLTLIPSYTAMVAPIHGSSNNYSDVSLIAVLGINRFREFDENYQSYFDLLMSQLSSSLATTNAVEESQQRADELAELNRTKTTFFSNISHEFRTPLSLILGPIEQVMQDENLHPKNKDMAQMAHRNANRLLKLVNSLLQYTQLENGRMHAQFKAIKNLPDITREIASAFDTVANRFHLQFIVDCPSWEWSKPTNRKISQDDISAFVDVDIWEIIILNLLSNAFKHCLKGSIRLTLRRHLRPASSSPSAALFHNPLTTTMSSSHQVSTPDSTTSNSSTNVSSAGYYELCVTDTGNGIAASDLQRIFDRFYSVRNPESRSHEGIGIGLSFIRDLVESQKGVIAVESALGQGSTFTVRLPLGYRHLNQEQVIRNSESGSNVTSPDKSLSDKLSSISMVDVKAKEGQDVNHIFPKAGRLFVAETAGWNTLNGDEDDQLNPEINQVVQPEPVVTPTAEVPEYITVNENDIFKPTVLVCDDNFDMRSYIKHTLEGNFNIIEASNGRDAFNIAVSLAASEAEDPNQPAEEVHIPERKIDLVLADVMMPVMDGIELARTLRAHPMTRTLPIIMLTARAASGDSMSGLFAGADDYLYKPFDAQELIARVTTHCNLYRMRVEYADARNKIAVLEAANDAKSKLIALVSHELRTPLQSIIGTVELLREGNRFEEERTDLDNIHYSSQVLSSLISDILDVAKIDAGNFVFEPADFNPRVLAQHCCDILTEKANAKGLDLVCHVDSGVLQRVNQDPARIRQCISNMLSNAVKFTERGYVVMRLYSVIKYDDGRPVRRFSYTELPSEDHWPDQSSVDGDPNASIQLLVEVEDTGIGLAEESLIEIFEPFCQANNTSTRPYEGVGLGLAITKQLVEKAGGEIGLSSELGKGSTFWITWPVTPPTSAYRAPGEDQNADDNPTRAEDLQVPREISVLLLTKNQVTSAAIAEHIKSVKLQNITVSTDPTDALQQLSSTGRSFDMLITDSLLESSCIPVLRKCRELKIYVLMIVIRGVHRTLSKSLSELSDDVIARPVHRANLLDKLNKYAAERRNRKLSITSDRKLFIPKLEASLKKQLERASSTSTAPPNMSGAISAPLASTTRPPLTPPRSSDSFSTSDSTVYGNSTSESLPTVNTLAKIPEPAQQPSPSFKGKILVAEDNVINQKLLKKQLIKLGYESDVVSNGLEALDKLRAGNKYTAFLCDCNMPQCDGFQATALVRESEEDFRKIPILAISANAMAGDREKCLAAKMDDYVSKPLTIPQLGAALDRMLQRLGGST</sequence>
<evidence type="ECO:0000256" key="5">
    <source>
        <dbReference type="ARBA" id="ARBA00022777"/>
    </source>
</evidence>
<dbReference type="SUPFAM" id="SSF47384">
    <property type="entry name" value="Homodimeric domain of signal transducing histidine kinase"/>
    <property type="match status" value="2"/>
</dbReference>
<keyword evidence="5" id="KW-0418">Kinase</keyword>
<dbReference type="SUPFAM" id="SSF52172">
    <property type="entry name" value="CheY-like"/>
    <property type="match status" value="2"/>
</dbReference>
<feature type="compositionally biased region" description="Polar residues" evidence="7">
    <location>
        <begin position="1433"/>
        <end position="1442"/>
    </location>
</feature>
<evidence type="ECO:0000256" key="1">
    <source>
        <dbReference type="ARBA" id="ARBA00000085"/>
    </source>
</evidence>
<reference evidence="10" key="1">
    <citation type="submission" date="2020-12" db="EMBL/GenBank/DDBJ databases">
        <title>Metabolic potential, ecology and presence of endohyphal bacteria is reflected in genomic diversity of Mucoromycotina.</title>
        <authorList>
            <person name="Muszewska A."/>
            <person name="Okrasinska A."/>
            <person name="Steczkiewicz K."/>
            <person name="Drgas O."/>
            <person name="Orlowska M."/>
            <person name="Perlinska-Lenart U."/>
            <person name="Aleksandrzak-Piekarczyk T."/>
            <person name="Szatraj K."/>
            <person name="Zielenkiewicz U."/>
            <person name="Pilsyk S."/>
            <person name="Malc E."/>
            <person name="Mieczkowski P."/>
            <person name="Kruszewska J.S."/>
            <person name="Biernat P."/>
            <person name="Pawlowska J."/>
        </authorList>
    </citation>
    <scope>NUCLEOTIDE SEQUENCE</scope>
    <source>
        <strain evidence="10">WA0000067209</strain>
    </source>
</reference>
<dbReference type="PANTHER" id="PTHR43047">
    <property type="entry name" value="TWO-COMPONENT HISTIDINE PROTEIN KINASE"/>
    <property type="match status" value="1"/>
</dbReference>
<evidence type="ECO:0000259" key="9">
    <source>
        <dbReference type="PROSITE" id="PS50110"/>
    </source>
</evidence>